<organism evidence="3 4">
    <name type="scientific">Patella caerulea</name>
    <name type="common">Rayed Mediterranean limpet</name>
    <dbReference type="NCBI Taxonomy" id="87958"/>
    <lineage>
        <taxon>Eukaryota</taxon>
        <taxon>Metazoa</taxon>
        <taxon>Spiralia</taxon>
        <taxon>Lophotrochozoa</taxon>
        <taxon>Mollusca</taxon>
        <taxon>Gastropoda</taxon>
        <taxon>Patellogastropoda</taxon>
        <taxon>Patelloidea</taxon>
        <taxon>Patellidae</taxon>
        <taxon>Patella</taxon>
    </lineage>
</organism>
<evidence type="ECO:0000256" key="1">
    <source>
        <dbReference type="SAM" id="Phobius"/>
    </source>
</evidence>
<dbReference type="Gene3D" id="2.60.40.10">
    <property type="entry name" value="Immunoglobulins"/>
    <property type="match status" value="1"/>
</dbReference>
<keyword evidence="4" id="KW-1185">Reference proteome</keyword>
<dbReference type="AlphaFoldDB" id="A0AAN8JHH3"/>
<dbReference type="PROSITE" id="PS50853">
    <property type="entry name" value="FN3"/>
    <property type="match status" value="1"/>
</dbReference>
<feature type="domain" description="Fibronectin type-III" evidence="2">
    <location>
        <begin position="19"/>
        <end position="114"/>
    </location>
</feature>
<keyword evidence="1" id="KW-0812">Transmembrane</keyword>
<dbReference type="InterPro" id="IPR036116">
    <property type="entry name" value="FN3_sf"/>
</dbReference>
<sequence length="226" mass="26234">MKDKQCLMVVSYITDAVVAPRNLTVVAIGTTRAKLIWIYFGPISRILRFELTYEWLAAPSGKYSVTCGIDVYKRQVTLRGLIPFQSYQVFMVSIDLDGTTSNTTNHVEFTTRGDDRAYVPVKHTMQVEEVIIISIIVLIWIVTVVVFWRRWDSIRILQPMEPRFKHNPKNLDTIKIVKRAQDSIIYKTYSRKLSLTMVAREKRRLQRMHTAPVLPTIHMEDVTTVM</sequence>
<dbReference type="InterPro" id="IPR003961">
    <property type="entry name" value="FN3_dom"/>
</dbReference>
<proteinExistence type="predicted"/>
<dbReference type="EMBL" id="JAZGQO010000010">
    <property type="protein sequence ID" value="KAK6177392.1"/>
    <property type="molecule type" value="Genomic_DNA"/>
</dbReference>
<comment type="caution">
    <text evidence="3">The sequence shown here is derived from an EMBL/GenBank/DDBJ whole genome shotgun (WGS) entry which is preliminary data.</text>
</comment>
<dbReference type="Pfam" id="PF16066">
    <property type="entry name" value="DUF4808"/>
    <property type="match status" value="1"/>
</dbReference>
<dbReference type="InterPro" id="IPR032073">
    <property type="entry name" value="FNDC5_C"/>
</dbReference>
<dbReference type="CDD" id="cd00063">
    <property type="entry name" value="FN3"/>
    <property type="match status" value="1"/>
</dbReference>
<dbReference type="Proteomes" id="UP001347796">
    <property type="component" value="Unassembled WGS sequence"/>
</dbReference>
<dbReference type="InterPro" id="IPR013783">
    <property type="entry name" value="Ig-like_fold"/>
</dbReference>
<evidence type="ECO:0000313" key="4">
    <source>
        <dbReference type="Proteomes" id="UP001347796"/>
    </source>
</evidence>
<gene>
    <name evidence="3" type="ORF">SNE40_015501</name>
</gene>
<evidence type="ECO:0000259" key="2">
    <source>
        <dbReference type="PROSITE" id="PS50853"/>
    </source>
</evidence>
<accession>A0AAN8JHH3</accession>
<reference evidence="3 4" key="1">
    <citation type="submission" date="2024-01" db="EMBL/GenBank/DDBJ databases">
        <title>The genome of the rayed Mediterranean limpet Patella caerulea (Linnaeus, 1758).</title>
        <authorList>
            <person name="Anh-Thu Weber A."/>
            <person name="Halstead-Nussloch G."/>
        </authorList>
    </citation>
    <scope>NUCLEOTIDE SEQUENCE [LARGE SCALE GENOMIC DNA]</scope>
    <source>
        <strain evidence="3">AATW-2023a</strain>
        <tissue evidence="3">Whole specimen</tissue>
    </source>
</reference>
<name>A0AAN8JHH3_PATCE</name>
<evidence type="ECO:0000313" key="3">
    <source>
        <dbReference type="EMBL" id="KAK6177392.1"/>
    </source>
</evidence>
<feature type="transmembrane region" description="Helical" evidence="1">
    <location>
        <begin position="130"/>
        <end position="148"/>
    </location>
</feature>
<keyword evidence="1" id="KW-1133">Transmembrane helix</keyword>
<dbReference type="SUPFAM" id="SSF49265">
    <property type="entry name" value="Fibronectin type III"/>
    <property type="match status" value="1"/>
</dbReference>
<protein>
    <recommendedName>
        <fullName evidence="2">Fibronectin type-III domain-containing protein</fullName>
    </recommendedName>
</protein>
<keyword evidence="1" id="KW-0472">Membrane</keyword>